<proteinExistence type="predicted"/>
<organism evidence="1 2">
    <name type="scientific">Sinorhizobium sojae CCBAU 05684</name>
    <dbReference type="NCBI Taxonomy" id="716928"/>
    <lineage>
        <taxon>Bacteria</taxon>
        <taxon>Pseudomonadati</taxon>
        <taxon>Pseudomonadota</taxon>
        <taxon>Alphaproteobacteria</taxon>
        <taxon>Hyphomicrobiales</taxon>
        <taxon>Rhizobiaceae</taxon>
        <taxon>Sinorhizobium/Ensifer group</taxon>
        <taxon>Sinorhizobium</taxon>
    </lineage>
</organism>
<dbReference type="Gene3D" id="3.40.630.30">
    <property type="match status" value="1"/>
</dbReference>
<dbReference type="SUPFAM" id="SSF55729">
    <property type="entry name" value="Acyl-CoA N-acyltransferases (Nat)"/>
    <property type="match status" value="1"/>
</dbReference>
<dbReference type="InterPro" id="IPR016181">
    <property type="entry name" value="Acyl_CoA_acyltransferase"/>
</dbReference>
<geneLocation type="plasmid" evidence="2">
    <name>psj05684b</name>
</geneLocation>
<evidence type="ECO:0000313" key="2">
    <source>
        <dbReference type="Proteomes" id="UP000217211"/>
    </source>
</evidence>
<sequence length="54" mass="6032">MIKPSGVERLSAENPQAIGFYRREGFAQIGRIPCGCIRNGREVDDILMARRIVA</sequence>
<dbReference type="eggNOG" id="COG1247">
    <property type="taxonomic scope" value="Bacteria"/>
</dbReference>
<dbReference type="STRING" id="716928.GCA_000261485_03179"/>
<reference evidence="1 2" key="1">
    <citation type="submission" date="2017-08" db="EMBL/GenBank/DDBJ databases">
        <title>Multipartite genome sequences of Sinorhizobium species nodulating soybeans.</title>
        <authorList>
            <person name="Tian C.F."/>
        </authorList>
    </citation>
    <scope>NUCLEOTIDE SEQUENCE [LARGE SCALE GENOMIC DNA]</scope>
    <source>
        <strain evidence="1 2">CCBAU 05684</strain>
        <plasmid evidence="2">psj05684b</plasmid>
    </source>
</reference>
<dbReference type="KEGG" id="esj:SJ05684_b47160"/>
<name>A0A249PIF5_9HYPH</name>
<protein>
    <submittedName>
        <fullName evidence="1">Putative acetyltransferase protein</fullName>
    </submittedName>
</protein>
<keyword evidence="2" id="KW-1185">Reference proteome</keyword>
<keyword evidence="1" id="KW-0614">Plasmid</keyword>
<dbReference type="AlphaFoldDB" id="A0A249PIF5"/>
<dbReference type="GO" id="GO:0016740">
    <property type="term" value="F:transferase activity"/>
    <property type="evidence" value="ECO:0007669"/>
    <property type="project" value="UniProtKB-KW"/>
</dbReference>
<keyword evidence="1" id="KW-0808">Transferase</keyword>
<evidence type="ECO:0000313" key="1">
    <source>
        <dbReference type="EMBL" id="ASY65698.1"/>
    </source>
</evidence>
<dbReference type="EMBL" id="CP023068">
    <property type="protein sequence ID" value="ASY65698.1"/>
    <property type="molecule type" value="Genomic_DNA"/>
</dbReference>
<accession>A0A249PIF5</accession>
<dbReference type="Proteomes" id="UP000217211">
    <property type="component" value="Plasmid pSJ05684b"/>
</dbReference>
<gene>
    <name evidence="1" type="ORF">SJ05684_b47160</name>
</gene>